<keyword evidence="1" id="KW-0813">Transport</keyword>
<keyword evidence="1" id="KW-0762">Sugar transport</keyword>
<sequence>MASIRRRLRGQWGDYEGKVVTSRASQQRMNCGNQRRSWAQFSRNNRSDIQRWMAVGHILGLSSGASGNWHRWFPNLTSRACCEPCGNHKAAFLIAVSSLIDLNQLWEVWEVYAEPIQNQPRIWAP</sequence>
<dbReference type="Proteomes" id="UP001632038">
    <property type="component" value="Unassembled WGS sequence"/>
</dbReference>
<organism evidence="1 2">
    <name type="scientific">Castilleja foliolosa</name>
    <dbReference type="NCBI Taxonomy" id="1961234"/>
    <lineage>
        <taxon>Eukaryota</taxon>
        <taxon>Viridiplantae</taxon>
        <taxon>Streptophyta</taxon>
        <taxon>Embryophyta</taxon>
        <taxon>Tracheophyta</taxon>
        <taxon>Spermatophyta</taxon>
        <taxon>Magnoliopsida</taxon>
        <taxon>eudicotyledons</taxon>
        <taxon>Gunneridae</taxon>
        <taxon>Pentapetalae</taxon>
        <taxon>asterids</taxon>
        <taxon>lamiids</taxon>
        <taxon>Lamiales</taxon>
        <taxon>Orobanchaceae</taxon>
        <taxon>Pedicularideae</taxon>
        <taxon>Castillejinae</taxon>
        <taxon>Castilleja</taxon>
    </lineage>
</organism>
<reference evidence="2" key="1">
    <citation type="journal article" date="2024" name="IScience">
        <title>Strigolactones Initiate the Formation of Haustorium-like Structures in Castilleja.</title>
        <authorList>
            <person name="Buerger M."/>
            <person name="Peterson D."/>
            <person name="Chory J."/>
        </authorList>
    </citation>
    <scope>NUCLEOTIDE SEQUENCE [LARGE SCALE GENOMIC DNA]</scope>
</reference>
<gene>
    <name evidence="1" type="primary">SUT2_2</name>
    <name evidence="1" type="ORF">CASFOL_034470</name>
</gene>
<proteinExistence type="predicted"/>
<dbReference type="EMBL" id="JAVIJP010000065">
    <property type="protein sequence ID" value="KAL3621688.1"/>
    <property type="molecule type" value="Genomic_DNA"/>
</dbReference>
<evidence type="ECO:0000313" key="1">
    <source>
        <dbReference type="EMBL" id="KAL3621688.1"/>
    </source>
</evidence>
<dbReference type="AlphaFoldDB" id="A0ABD3BVY3"/>
<accession>A0ABD3BVY3</accession>
<comment type="caution">
    <text evidence="1">The sequence shown here is derived from an EMBL/GenBank/DDBJ whole genome shotgun (WGS) entry which is preliminary data.</text>
</comment>
<keyword evidence="2" id="KW-1185">Reference proteome</keyword>
<evidence type="ECO:0000313" key="2">
    <source>
        <dbReference type="Proteomes" id="UP001632038"/>
    </source>
</evidence>
<protein>
    <submittedName>
        <fullName evidence="1">Sugar transporter</fullName>
    </submittedName>
</protein>
<name>A0ABD3BVY3_9LAMI</name>